<dbReference type="AlphaFoldDB" id="A0A846LYE8"/>
<proteinExistence type="predicted"/>
<feature type="compositionally biased region" description="Low complexity" evidence="1">
    <location>
        <begin position="230"/>
        <end position="241"/>
    </location>
</feature>
<evidence type="ECO:0000313" key="6">
    <source>
        <dbReference type="Proteomes" id="UP000648663"/>
    </source>
</evidence>
<evidence type="ECO:0000313" key="4">
    <source>
        <dbReference type="EMBL" id="NIH67350.1"/>
    </source>
</evidence>
<dbReference type="Proteomes" id="UP000648663">
    <property type="component" value="Unassembled WGS sequence"/>
</dbReference>
<feature type="region of interest" description="Disordered" evidence="1">
    <location>
        <begin position="220"/>
        <end position="241"/>
    </location>
</feature>
<gene>
    <name evidence="4" type="ORF">FB380_001796</name>
    <name evidence="3" type="ORF">GCM10011589_07720</name>
</gene>
<dbReference type="Proteomes" id="UP000552836">
    <property type="component" value="Unassembled WGS sequence"/>
</dbReference>
<keyword evidence="2" id="KW-0732">Signal</keyword>
<dbReference type="RefSeq" id="WP_166754783.1">
    <property type="nucleotide sequence ID" value="NZ_BAABJU010000001.1"/>
</dbReference>
<feature type="signal peptide" evidence="2">
    <location>
        <begin position="1"/>
        <end position="26"/>
    </location>
</feature>
<evidence type="ECO:0000256" key="1">
    <source>
        <dbReference type="SAM" id="MobiDB-lite"/>
    </source>
</evidence>
<evidence type="ECO:0000313" key="5">
    <source>
        <dbReference type="Proteomes" id="UP000552836"/>
    </source>
</evidence>
<organism evidence="4 5">
    <name type="scientific">Modestobacter marinus</name>
    <dbReference type="NCBI Taxonomy" id="477641"/>
    <lineage>
        <taxon>Bacteria</taxon>
        <taxon>Bacillati</taxon>
        <taxon>Actinomycetota</taxon>
        <taxon>Actinomycetes</taxon>
        <taxon>Geodermatophilales</taxon>
        <taxon>Geodermatophilaceae</taxon>
        <taxon>Modestobacter</taxon>
    </lineage>
</organism>
<evidence type="ECO:0000256" key="2">
    <source>
        <dbReference type="SAM" id="SignalP"/>
    </source>
</evidence>
<name>A0A846LYE8_9ACTN</name>
<accession>A0A846LYE8</accession>
<sequence length="241" mass="24298">MRTLRALVPALLLVGCAAGGPPPAAAPSLPAVPGIEGEALRFRSDEAIGGQVQVHLTNTGTAPFTVTGVALDSPGFASLPARPVDAEYAPGQTIDLPTPYGSVDCAVLPDPAAARLTVVRPGGAVEEVQVPLAGGTLAQVHAEECAAVAVAEVVDVAVDGLAPAGDEVTGFLQLTRRSGDEPVAIAALGRSVVLEPVLDAELPATLGPGETGCACRWPSARPPAPRMCWPRPSSRSSSRSG</sequence>
<keyword evidence="6" id="KW-1185">Reference proteome</keyword>
<dbReference type="EMBL" id="BMMI01000001">
    <property type="protein sequence ID" value="GGL54155.1"/>
    <property type="molecule type" value="Genomic_DNA"/>
</dbReference>
<reference evidence="3" key="1">
    <citation type="journal article" date="2014" name="Int. J. Syst. Evol. Microbiol.">
        <title>Complete genome of a new Firmicutes species belonging to the dominant human colonic microbiota ('Ruminococcus bicirculans') reveals two chromosomes and a selective capacity to utilize plant glucans.</title>
        <authorList>
            <consortium name="NISC Comparative Sequencing Program"/>
            <person name="Wegmann U."/>
            <person name="Louis P."/>
            <person name="Goesmann A."/>
            <person name="Henrissat B."/>
            <person name="Duncan S.H."/>
            <person name="Flint H.J."/>
        </authorList>
    </citation>
    <scope>NUCLEOTIDE SEQUENCE</scope>
    <source>
        <strain evidence="3">CGMCC 4.5581</strain>
    </source>
</reference>
<feature type="chain" id="PRO_5032962605" description="Lipoprotein" evidence="2">
    <location>
        <begin position="27"/>
        <end position="241"/>
    </location>
</feature>
<comment type="caution">
    <text evidence="4">The sequence shown here is derived from an EMBL/GenBank/DDBJ whole genome shotgun (WGS) entry which is preliminary data.</text>
</comment>
<evidence type="ECO:0008006" key="7">
    <source>
        <dbReference type="Google" id="ProtNLM"/>
    </source>
</evidence>
<reference evidence="4 5" key="3">
    <citation type="submission" date="2020-02" db="EMBL/GenBank/DDBJ databases">
        <title>Sequencing the genomes of 1000 actinobacteria strains.</title>
        <authorList>
            <person name="Klenk H.-P."/>
        </authorList>
    </citation>
    <scope>NUCLEOTIDE SEQUENCE [LARGE SCALE GENOMIC DNA]</scope>
    <source>
        <strain evidence="4 5">DSM 45201</strain>
    </source>
</reference>
<reference evidence="3" key="4">
    <citation type="submission" date="2024-05" db="EMBL/GenBank/DDBJ databases">
        <authorList>
            <person name="Sun Q."/>
            <person name="Zhou Y."/>
        </authorList>
    </citation>
    <scope>NUCLEOTIDE SEQUENCE</scope>
    <source>
        <strain evidence="3">CGMCC 4.5581</strain>
    </source>
</reference>
<protein>
    <recommendedName>
        <fullName evidence="7">Lipoprotein</fullName>
    </recommendedName>
</protein>
<evidence type="ECO:0000313" key="3">
    <source>
        <dbReference type="EMBL" id="GGL54155.1"/>
    </source>
</evidence>
<reference evidence="6" key="2">
    <citation type="journal article" date="2019" name="Int. J. Syst. Evol. Microbiol.">
        <title>The Global Catalogue of Microorganisms (GCM) 10K type strain sequencing project: providing services to taxonomists for standard genome sequencing and annotation.</title>
        <authorList>
            <consortium name="The Broad Institute Genomics Platform"/>
            <consortium name="The Broad Institute Genome Sequencing Center for Infectious Disease"/>
            <person name="Wu L."/>
            <person name="Ma J."/>
        </authorList>
    </citation>
    <scope>NUCLEOTIDE SEQUENCE [LARGE SCALE GENOMIC DNA]</scope>
    <source>
        <strain evidence="6">CGMCC 4.5581</strain>
    </source>
</reference>
<dbReference type="PROSITE" id="PS51257">
    <property type="entry name" value="PROKAR_LIPOPROTEIN"/>
    <property type="match status" value="1"/>
</dbReference>
<dbReference type="EMBL" id="JAAMPA010000001">
    <property type="protein sequence ID" value="NIH67350.1"/>
    <property type="molecule type" value="Genomic_DNA"/>
</dbReference>